<dbReference type="EMBL" id="PRDK01000007">
    <property type="protein sequence ID" value="MBE8714674.1"/>
    <property type="molecule type" value="Genomic_DNA"/>
</dbReference>
<dbReference type="InterPro" id="IPR000757">
    <property type="entry name" value="Beta-glucanase-like"/>
</dbReference>
<protein>
    <submittedName>
        <fullName evidence="4">Glycoside hydrolase</fullName>
    </submittedName>
</protein>
<evidence type="ECO:0000313" key="5">
    <source>
        <dbReference type="Proteomes" id="UP000616201"/>
    </source>
</evidence>
<evidence type="ECO:0000259" key="3">
    <source>
        <dbReference type="PROSITE" id="PS51762"/>
    </source>
</evidence>
<dbReference type="InterPro" id="IPR050546">
    <property type="entry name" value="Glycosyl_Hydrlase_16"/>
</dbReference>
<name>A0A928YR67_9SPHI</name>
<evidence type="ECO:0000256" key="2">
    <source>
        <dbReference type="SAM" id="SignalP"/>
    </source>
</evidence>
<dbReference type="PROSITE" id="PS51257">
    <property type="entry name" value="PROKAR_LIPOPROTEIN"/>
    <property type="match status" value="1"/>
</dbReference>
<dbReference type="SUPFAM" id="SSF49899">
    <property type="entry name" value="Concanavalin A-like lectins/glucanases"/>
    <property type="match status" value="1"/>
</dbReference>
<dbReference type="PANTHER" id="PTHR10963">
    <property type="entry name" value="GLYCOSYL HYDROLASE-RELATED"/>
    <property type="match status" value="1"/>
</dbReference>
<dbReference type="Pfam" id="PF00722">
    <property type="entry name" value="Glyco_hydro_16"/>
    <property type="match status" value="1"/>
</dbReference>
<reference evidence="4" key="1">
    <citation type="submission" date="2018-02" db="EMBL/GenBank/DDBJ databases">
        <authorList>
            <person name="Vasarhelyi B.M."/>
            <person name="Deshmukh S."/>
            <person name="Balint B."/>
            <person name="Kukolya J."/>
        </authorList>
    </citation>
    <scope>NUCLEOTIDE SEQUENCE</scope>
    <source>
        <strain evidence="4">KB22</strain>
    </source>
</reference>
<feature type="domain" description="GH16" evidence="3">
    <location>
        <begin position="26"/>
        <end position="271"/>
    </location>
</feature>
<dbReference type="PROSITE" id="PS51762">
    <property type="entry name" value="GH16_2"/>
    <property type="match status" value="1"/>
</dbReference>
<feature type="chain" id="PRO_5037850118" evidence="2">
    <location>
        <begin position="21"/>
        <end position="272"/>
    </location>
</feature>
<comment type="caution">
    <text evidence="4">The sequence shown here is derived from an EMBL/GenBank/DDBJ whole genome shotgun (WGS) entry which is preliminary data.</text>
</comment>
<dbReference type="CDD" id="cd08023">
    <property type="entry name" value="GH16_laminarinase_like"/>
    <property type="match status" value="1"/>
</dbReference>
<evidence type="ECO:0000256" key="1">
    <source>
        <dbReference type="ARBA" id="ARBA00006865"/>
    </source>
</evidence>
<dbReference type="PANTHER" id="PTHR10963:SF55">
    <property type="entry name" value="GLYCOSIDE HYDROLASE FAMILY 16 PROTEIN"/>
    <property type="match status" value="1"/>
</dbReference>
<dbReference type="AlphaFoldDB" id="A0A928YR67"/>
<feature type="signal peptide" evidence="2">
    <location>
        <begin position="1"/>
        <end position="20"/>
    </location>
</feature>
<dbReference type="GO" id="GO:0005975">
    <property type="term" value="P:carbohydrate metabolic process"/>
    <property type="evidence" value="ECO:0007669"/>
    <property type="project" value="InterPro"/>
</dbReference>
<keyword evidence="5" id="KW-1185">Reference proteome</keyword>
<dbReference type="GO" id="GO:0004553">
    <property type="term" value="F:hydrolase activity, hydrolyzing O-glycosyl compounds"/>
    <property type="evidence" value="ECO:0007669"/>
    <property type="project" value="InterPro"/>
</dbReference>
<sequence length="272" mass="30908">MKSTAYLLLSVLFLLSCRSAKQLSGEPFSNKPAWSDEFNSDGMPDSSKWQFDIGMGENGWGNNEKQYYVQDQKNVSIENGFLKITATKEQQGKAAFHSTKIHSKGKGDFLYGRMEVRAKVPTQRGTWPAVWMMPSKSVYGGWPKSGEIDIMEHVGFDPNVMHTTMHMQAFNGMKGNHKTASKLIPTATSAFHTYRVDWTPEYINGYIDDELFFTYQNPHTGSEEWPFDQEFYFIINLAIGGNWGGSKGIDEGSLPAELLVDYIRYYPYLPKK</sequence>
<dbReference type="InterPro" id="IPR013320">
    <property type="entry name" value="ConA-like_dom_sf"/>
</dbReference>
<gene>
    <name evidence="4" type="ORF">C4F49_13375</name>
</gene>
<dbReference type="Proteomes" id="UP000616201">
    <property type="component" value="Unassembled WGS sequence"/>
</dbReference>
<organism evidence="4 5">
    <name type="scientific">Sphingobacterium hungaricum</name>
    <dbReference type="NCBI Taxonomy" id="2082723"/>
    <lineage>
        <taxon>Bacteria</taxon>
        <taxon>Pseudomonadati</taxon>
        <taxon>Bacteroidota</taxon>
        <taxon>Sphingobacteriia</taxon>
        <taxon>Sphingobacteriales</taxon>
        <taxon>Sphingobacteriaceae</taxon>
        <taxon>Sphingobacterium</taxon>
    </lineage>
</organism>
<evidence type="ECO:0000313" key="4">
    <source>
        <dbReference type="EMBL" id="MBE8714674.1"/>
    </source>
</evidence>
<dbReference type="RefSeq" id="WP_196936076.1">
    <property type="nucleotide sequence ID" value="NZ_MU158698.1"/>
</dbReference>
<dbReference type="Gene3D" id="2.60.120.200">
    <property type="match status" value="1"/>
</dbReference>
<accession>A0A928YR67</accession>
<keyword evidence="4" id="KW-0378">Hydrolase</keyword>
<keyword evidence="2" id="KW-0732">Signal</keyword>
<proteinExistence type="inferred from homology"/>
<comment type="similarity">
    <text evidence="1">Belongs to the glycosyl hydrolase 16 family.</text>
</comment>